<protein>
    <recommendedName>
        <fullName evidence="11">Bifunctional inhibitor/plant lipid transfer protein/seed storage helical domain-containing protein</fullName>
    </recommendedName>
</protein>
<evidence type="ECO:0000256" key="9">
    <source>
        <dbReference type="ARBA" id="ARBA00023288"/>
    </source>
</evidence>
<evidence type="ECO:0000256" key="1">
    <source>
        <dbReference type="ARBA" id="ARBA00004609"/>
    </source>
</evidence>
<dbReference type="InterPro" id="IPR036312">
    <property type="entry name" value="Bifun_inhib/LTP/seed_sf"/>
</dbReference>
<dbReference type="SUPFAM" id="SSF47699">
    <property type="entry name" value="Bifunctional inhibitor/lipid-transfer protein/seed storage 2S albumin"/>
    <property type="match status" value="1"/>
</dbReference>
<evidence type="ECO:0000256" key="10">
    <source>
        <dbReference type="SAM" id="SignalP"/>
    </source>
</evidence>
<dbReference type="Proteomes" id="UP000078284">
    <property type="component" value="Chromosome 1"/>
</dbReference>
<keyword evidence="4" id="KW-0336">GPI-anchor</keyword>
<proteinExistence type="inferred from homology"/>
<gene>
    <name evidence="12" type="ordered locus">AXX17_At1g67790</name>
</gene>
<evidence type="ECO:0000256" key="8">
    <source>
        <dbReference type="ARBA" id="ARBA00023180"/>
    </source>
</evidence>
<keyword evidence="9" id="KW-0449">Lipoprotein</keyword>
<dbReference type="EMBL" id="LUHQ01000001">
    <property type="protein sequence ID" value="OAP18752.1"/>
    <property type="molecule type" value="Genomic_DNA"/>
</dbReference>
<evidence type="ECO:0000256" key="4">
    <source>
        <dbReference type="ARBA" id="ARBA00022622"/>
    </source>
</evidence>
<evidence type="ECO:0000256" key="5">
    <source>
        <dbReference type="ARBA" id="ARBA00022729"/>
    </source>
</evidence>
<feature type="domain" description="Bifunctional inhibitor/plant lipid transfer protein/seed storage helical" evidence="11">
    <location>
        <begin position="33"/>
        <end position="106"/>
    </location>
</feature>
<dbReference type="Pfam" id="PF14368">
    <property type="entry name" value="LTP_2"/>
    <property type="match status" value="1"/>
</dbReference>
<keyword evidence="5 10" id="KW-0732">Signal</keyword>
<evidence type="ECO:0000313" key="12">
    <source>
        <dbReference type="EMBL" id="OAP18752.1"/>
    </source>
</evidence>
<dbReference type="ExpressionAtlas" id="A0A178WNT5">
    <property type="expression patterns" value="baseline and differential"/>
</dbReference>
<feature type="signal peptide" evidence="10">
    <location>
        <begin position="1"/>
        <end position="23"/>
    </location>
</feature>
<keyword evidence="6" id="KW-0472">Membrane</keyword>
<comment type="subcellular location">
    <subcellularLocation>
        <location evidence="1">Cell membrane</location>
        <topology evidence="1">Lipid-anchor</topology>
        <topology evidence="1">GPI-anchor</topology>
    </subcellularLocation>
</comment>
<keyword evidence="7" id="KW-1015">Disulfide bond</keyword>
<reference evidence="13" key="1">
    <citation type="journal article" date="2016" name="Proc. Natl. Acad. Sci. U.S.A.">
        <title>Chromosome-level assembly of Arabidopsis thaliana Ler reveals the extent of translocation and inversion polymorphisms.</title>
        <authorList>
            <person name="Zapata L."/>
            <person name="Ding J."/>
            <person name="Willing E.M."/>
            <person name="Hartwig B."/>
            <person name="Bezdan D."/>
            <person name="Jiao W.B."/>
            <person name="Patel V."/>
            <person name="Velikkakam James G."/>
            <person name="Koornneef M."/>
            <person name="Ossowski S."/>
            <person name="Schneeberger K."/>
        </authorList>
    </citation>
    <scope>NUCLEOTIDE SEQUENCE [LARGE SCALE GENOMIC DNA]</scope>
    <source>
        <strain evidence="13">cv. Landsberg erecta</strain>
    </source>
</reference>
<evidence type="ECO:0000259" key="11">
    <source>
        <dbReference type="SMART" id="SM00499"/>
    </source>
</evidence>
<dbReference type="SMART" id="SM00499">
    <property type="entry name" value="AAI"/>
    <property type="match status" value="1"/>
</dbReference>
<evidence type="ECO:0000256" key="2">
    <source>
        <dbReference type="ARBA" id="ARBA00009748"/>
    </source>
</evidence>
<name>A0A178WNT5_ARATH</name>
<evidence type="ECO:0000256" key="6">
    <source>
        <dbReference type="ARBA" id="ARBA00023136"/>
    </source>
</evidence>
<dbReference type="PANTHER" id="PTHR33044">
    <property type="entry name" value="BIFUNCTIONAL INHIBITOR/LIPID-TRANSFER PROTEIN/SEED STORAGE 2S ALBUMIN SUPERFAMILY PROTEIN-RELATED"/>
    <property type="match status" value="1"/>
</dbReference>
<evidence type="ECO:0000256" key="7">
    <source>
        <dbReference type="ARBA" id="ARBA00023157"/>
    </source>
</evidence>
<dbReference type="AlphaFoldDB" id="A0A178WNT5"/>
<dbReference type="InterPro" id="IPR043325">
    <property type="entry name" value="LTSS"/>
</dbReference>
<feature type="chain" id="PRO_5008096139" description="Bifunctional inhibitor/plant lipid transfer protein/seed storage helical domain-containing protein" evidence="10">
    <location>
        <begin position="24"/>
        <end position="112"/>
    </location>
</feature>
<organism evidence="12 13">
    <name type="scientific">Arabidopsis thaliana</name>
    <name type="common">Mouse-ear cress</name>
    <dbReference type="NCBI Taxonomy" id="3702"/>
    <lineage>
        <taxon>Eukaryota</taxon>
        <taxon>Viridiplantae</taxon>
        <taxon>Streptophyta</taxon>
        <taxon>Embryophyta</taxon>
        <taxon>Tracheophyta</taxon>
        <taxon>Spermatophyta</taxon>
        <taxon>Magnoliopsida</taxon>
        <taxon>eudicotyledons</taxon>
        <taxon>Gunneridae</taxon>
        <taxon>Pentapetalae</taxon>
        <taxon>rosids</taxon>
        <taxon>malvids</taxon>
        <taxon>Brassicales</taxon>
        <taxon>Brassicaceae</taxon>
        <taxon>Camelineae</taxon>
        <taxon>Arabidopsis</taxon>
    </lineage>
</organism>
<keyword evidence="8" id="KW-0325">Glycoprotein</keyword>
<evidence type="ECO:0000313" key="13">
    <source>
        <dbReference type="Proteomes" id="UP000078284"/>
    </source>
</evidence>
<keyword evidence="3" id="KW-1003">Cell membrane</keyword>
<sequence>MEINKFLAVVVVVVVLYSVEATAQGGSPQLTACLQKLLPCQPYIHSLNPPPPPSCCGPMKEIVEKDAPCLCTAFNNPEVLKALNLTKENALLLPKACGVNPDVSLCSKIASE</sequence>
<evidence type="ECO:0000256" key="3">
    <source>
        <dbReference type="ARBA" id="ARBA00022475"/>
    </source>
</evidence>
<comment type="caution">
    <text evidence="12">The sequence shown here is derived from an EMBL/GenBank/DDBJ whole genome shotgun (WGS) entry which is preliminary data.</text>
</comment>
<dbReference type="CDD" id="cd00010">
    <property type="entry name" value="AAI_LTSS"/>
    <property type="match status" value="1"/>
</dbReference>
<comment type="similarity">
    <text evidence="2">Belongs to the plant LTP family.</text>
</comment>
<dbReference type="GO" id="GO:0098552">
    <property type="term" value="C:side of membrane"/>
    <property type="evidence" value="ECO:0007669"/>
    <property type="project" value="UniProtKB-KW"/>
</dbReference>
<dbReference type="Gene3D" id="1.10.110.10">
    <property type="entry name" value="Plant lipid-transfer and hydrophobic proteins"/>
    <property type="match status" value="1"/>
</dbReference>
<dbReference type="GO" id="GO:0005886">
    <property type="term" value="C:plasma membrane"/>
    <property type="evidence" value="ECO:0007669"/>
    <property type="project" value="UniProtKB-SubCell"/>
</dbReference>
<dbReference type="InterPro" id="IPR016140">
    <property type="entry name" value="Bifunc_inhib/LTP/seed_store"/>
</dbReference>
<accession>A0A178WNT5</accession>